<accession>A0A0G0JJC3</accession>
<dbReference type="PANTHER" id="PTHR30461:SF2">
    <property type="entry name" value="SERINE RECOMBINASE PINE-RELATED"/>
    <property type="match status" value="1"/>
</dbReference>
<dbReference type="EMBL" id="LBUP01000002">
    <property type="protein sequence ID" value="KKQ66947.1"/>
    <property type="molecule type" value="Genomic_DNA"/>
</dbReference>
<name>A0A0G0JJC3_9BACT</name>
<dbReference type="SMART" id="SM00857">
    <property type="entry name" value="Resolvase"/>
    <property type="match status" value="1"/>
</dbReference>
<evidence type="ECO:0000256" key="1">
    <source>
        <dbReference type="ARBA" id="ARBA00023125"/>
    </source>
</evidence>
<dbReference type="InterPro" id="IPR036162">
    <property type="entry name" value="Resolvase-like_N_sf"/>
</dbReference>
<evidence type="ECO:0000259" key="3">
    <source>
        <dbReference type="SMART" id="SM00857"/>
    </source>
</evidence>
<feature type="domain" description="Resolvase/invertase-type recombinase catalytic" evidence="3">
    <location>
        <begin position="11"/>
        <end position="156"/>
    </location>
</feature>
<proteinExistence type="predicted"/>
<dbReference type="Gene3D" id="3.40.50.1390">
    <property type="entry name" value="Resolvase, N-terminal catalytic domain"/>
    <property type="match status" value="1"/>
</dbReference>
<dbReference type="GO" id="GO:0000150">
    <property type="term" value="F:DNA strand exchange activity"/>
    <property type="evidence" value="ECO:0007669"/>
    <property type="project" value="InterPro"/>
</dbReference>
<evidence type="ECO:0000313" key="5">
    <source>
        <dbReference type="Proteomes" id="UP000034235"/>
    </source>
</evidence>
<evidence type="ECO:0000256" key="2">
    <source>
        <dbReference type="ARBA" id="ARBA00023172"/>
    </source>
</evidence>
<evidence type="ECO:0000313" key="4">
    <source>
        <dbReference type="EMBL" id="KKQ66947.1"/>
    </source>
</evidence>
<comment type="caution">
    <text evidence="4">The sequence shown here is derived from an EMBL/GenBank/DDBJ whole genome shotgun (WGS) entry which is preliminary data.</text>
</comment>
<dbReference type="SUPFAM" id="SSF53041">
    <property type="entry name" value="Resolvase-like"/>
    <property type="match status" value="1"/>
</dbReference>
<protein>
    <submittedName>
        <fullName evidence="4">Site-specific recombinase</fullName>
    </submittedName>
</protein>
<dbReference type="GO" id="GO:0003677">
    <property type="term" value="F:DNA binding"/>
    <property type="evidence" value="ECO:0007669"/>
    <property type="project" value="UniProtKB-KW"/>
</dbReference>
<dbReference type="CDD" id="cd00338">
    <property type="entry name" value="Ser_Recombinase"/>
    <property type="match status" value="1"/>
</dbReference>
<dbReference type="AlphaFoldDB" id="A0A0G0JJC3"/>
<dbReference type="InterPro" id="IPR006119">
    <property type="entry name" value="Resolv_N"/>
</dbReference>
<dbReference type="InterPro" id="IPR050639">
    <property type="entry name" value="SSR_resolvase"/>
</dbReference>
<dbReference type="PANTHER" id="PTHR30461">
    <property type="entry name" value="DNA-INVERTASE FROM LAMBDOID PROPHAGE"/>
    <property type="match status" value="1"/>
</dbReference>
<sequence length="159" mass="18263">MNMKTAHNKTCVIYSRTACTVVDGKDGSILGQRELCMQTAKNFGYEVIGTYEDYGTSGHSTKRTGLTKLLNQYKQQQVDYLLVTHIDRFARNIADYFKLKEQLAQTNTKIVPCLQPELANNPLFESIFMSVAQWESEEHSRRTKLGIIKRKERMAKYGK</sequence>
<keyword evidence="1" id="KW-0238">DNA-binding</keyword>
<keyword evidence="2" id="KW-0233">DNA recombination</keyword>
<dbReference type="Pfam" id="PF00239">
    <property type="entry name" value="Resolvase"/>
    <property type="match status" value="1"/>
</dbReference>
<reference evidence="4 5" key="1">
    <citation type="journal article" date="2015" name="Nature">
        <title>rRNA introns, odd ribosomes, and small enigmatic genomes across a large radiation of phyla.</title>
        <authorList>
            <person name="Brown C.T."/>
            <person name="Hug L.A."/>
            <person name="Thomas B.C."/>
            <person name="Sharon I."/>
            <person name="Castelle C.J."/>
            <person name="Singh A."/>
            <person name="Wilkins M.J."/>
            <person name="Williams K.H."/>
            <person name="Banfield J.F."/>
        </authorList>
    </citation>
    <scope>NUCLEOTIDE SEQUENCE [LARGE SCALE GENOMIC DNA]</scope>
</reference>
<dbReference type="Proteomes" id="UP000034235">
    <property type="component" value="Unassembled WGS sequence"/>
</dbReference>
<organism evidence="4 5">
    <name type="scientific">Candidatus Daviesbacteria bacterium GW2011_GWA2_38_24</name>
    <dbReference type="NCBI Taxonomy" id="1618422"/>
    <lineage>
        <taxon>Bacteria</taxon>
        <taxon>Candidatus Daviesiibacteriota</taxon>
    </lineage>
</organism>
<gene>
    <name evidence="4" type="ORF">US86_C0002G0064</name>
</gene>